<dbReference type="OrthoDB" id="5515732at2"/>
<evidence type="ECO:0000313" key="4">
    <source>
        <dbReference type="Proteomes" id="UP000183760"/>
    </source>
</evidence>
<dbReference type="RefSeq" id="WP_074948288.1">
    <property type="nucleotide sequence ID" value="NZ_BJXR01000026.1"/>
</dbReference>
<gene>
    <name evidence="2" type="ORF">MFU01_29560</name>
    <name evidence="3" type="ORF">SAMN05443572_10154</name>
</gene>
<comment type="caution">
    <text evidence="2">The sequence shown here is derived from an EMBL/GenBank/DDBJ whole genome shotgun (WGS) entry which is preliminary data.</text>
</comment>
<evidence type="ECO:0000313" key="3">
    <source>
        <dbReference type="EMBL" id="SES75202.1"/>
    </source>
</evidence>
<dbReference type="InterPro" id="IPR054186">
    <property type="entry name" value="DUF6891"/>
</dbReference>
<reference evidence="2 5" key="2">
    <citation type="submission" date="2019-07" db="EMBL/GenBank/DDBJ databases">
        <title>Whole genome shotgun sequence of Myxococcus fulvus NBRC 100333.</title>
        <authorList>
            <person name="Hosoyama A."/>
            <person name="Uohara A."/>
            <person name="Ohji S."/>
            <person name="Ichikawa N."/>
        </authorList>
    </citation>
    <scope>NUCLEOTIDE SEQUENCE [LARGE SCALE GENOMIC DNA]</scope>
    <source>
        <strain evidence="2 5">NBRC 100333</strain>
    </source>
</reference>
<evidence type="ECO:0000313" key="5">
    <source>
        <dbReference type="Proteomes" id="UP000321514"/>
    </source>
</evidence>
<accession>A0A511T189</accession>
<dbReference type="Proteomes" id="UP000183760">
    <property type="component" value="Unassembled WGS sequence"/>
</dbReference>
<dbReference type="Proteomes" id="UP000321514">
    <property type="component" value="Unassembled WGS sequence"/>
</dbReference>
<dbReference type="STRING" id="1334629.MFUL124B02_01165"/>
<protein>
    <recommendedName>
        <fullName evidence="1">DUF6891 domain-containing protein</fullName>
    </recommendedName>
</protein>
<dbReference type="Pfam" id="PF21831">
    <property type="entry name" value="DUF6891"/>
    <property type="match status" value="1"/>
</dbReference>
<dbReference type="EMBL" id="BJXR01000026">
    <property type="protein sequence ID" value="GEN07919.1"/>
    <property type="molecule type" value="Genomic_DNA"/>
</dbReference>
<sequence length="493" mass="56101">MENEELRGRIREVAREVLGEELSLSVTTWHEPLRGYVNIDVVDQDTGQVEFRTLTSTLGEVRLRLWAKEQGLLDKVETLSKRLMALAPRPPSEKEQWELKVLALAQEALEPAGHDAIVEWQDDGHLAVGLHTFDEEQRRFEFELLATTRGVAPVLERARRFGLEAQARTLATKLGALGFQPIRDPEPEDEAALVPGVVEAVIEQFEYAHHPLDRLFDSLGMPDWDEIYDDRLQRRVLEQVCAHVRARAEEEKTWPDVIPADRLEAAFDVLRARGFVAEMSASTTMSGGWEVSRELADMRREQGETIVGTVFFHQQDAASAMEGHPLHLAYGLINDEEDDEREEELTEEENAKVSEDAAAVGRIIVEVLREHGFTPEWSGDAHSRITLKPAFVWRRRRARVDTTETWSVSEGNRIMALLVEFLPKLRAFEFFPGDTVGLHELRSASLRELTLCYEREEDARDALSTVVAQARERFPALESLTVRADDFEETVEF</sequence>
<dbReference type="AlphaFoldDB" id="A0A511T189"/>
<keyword evidence="4" id="KW-1185">Reference proteome</keyword>
<reference evidence="3 4" key="1">
    <citation type="submission" date="2016-10" db="EMBL/GenBank/DDBJ databases">
        <authorList>
            <person name="Varghese N."/>
            <person name="Submissions S."/>
        </authorList>
    </citation>
    <scope>NUCLEOTIDE SEQUENCE [LARGE SCALE GENOMIC DNA]</scope>
    <source>
        <strain evidence="3 4">DSM 16525</strain>
    </source>
</reference>
<evidence type="ECO:0000313" key="2">
    <source>
        <dbReference type="EMBL" id="GEN07919.1"/>
    </source>
</evidence>
<proteinExistence type="predicted"/>
<dbReference type="EMBL" id="FOIB01000001">
    <property type="protein sequence ID" value="SES75202.1"/>
    <property type="molecule type" value="Genomic_DNA"/>
</dbReference>
<evidence type="ECO:0000259" key="1">
    <source>
        <dbReference type="Pfam" id="PF21831"/>
    </source>
</evidence>
<feature type="domain" description="DUF6891" evidence="1">
    <location>
        <begin position="226"/>
        <end position="397"/>
    </location>
</feature>
<organism evidence="2 5">
    <name type="scientific">Myxococcus fulvus</name>
    <dbReference type="NCBI Taxonomy" id="33"/>
    <lineage>
        <taxon>Bacteria</taxon>
        <taxon>Pseudomonadati</taxon>
        <taxon>Myxococcota</taxon>
        <taxon>Myxococcia</taxon>
        <taxon>Myxococcales</taxon>
        <taxon>Cystobacterineae</taxon>
        <taxon>Myxococcaceae</taxon>
        <taxon>Myxococcus</taxon>
    </lineage>
</organism>
<name>A0A511T189_MYXFU</name>